<organism evidence="1 2">
    <name type="scientific">Prorocentrum cordatum</name>
    <dbReference type="NCBI Taxonomy" id="2364126"/>
    <lineage>
        <taxon>Eukaryota</taxon>
        <taxon>Sar</taxon>
        <taxon>Alveolata</taxon>
        <taxon>Dinophyceae</taxon>
        <taxon>Prorocentrales</taxon>
        <taxon>Prorocentraceae</taxon>
        <taxon>Prorocentrum</taxon>
    </lineage>
</organism>
<accession>A0ABN9TSB3</accession>
<keyword evidence="2" id="KW-1185">Reference proteome</keyword>
<reference evidence="1" key="1">
    <citation type="submission" date="2023-10" db="EMBL/GenBank/DDBJ databases">
        <authorList>
            <person name="Chen Y."/>
            <person name="Shah S."/>
            <person name="Dougan E. K."/>
            <person name="Thang M."/>
            <person name="Chan C."/>
        </authorList>
    </citation>
    <scope>NUCLEOTIDE SEQUENCE [LARGE SCALE GENOMIC DNA]</scope>
</reference>
<name>A0ABN9TSB3_9DINO</name>
<evidence type="ECO:0000313" key="1">
    <source>
        <dbReference type="EMBL" id="CAK0848869.1"/>
    </source>
</evidence>
<protein>
    <submittedName>
        <fullName evidence="1">Uncharacterized protein</fullName>
    </submittedName>
</protein>
<proteinExistence type="predicted"/>
<sequence length="100" mass="10456">MAGAVHHARLPSQVLRDKVLVVAIVDSEMRLDCPGSSSLLGTLGQTTPQLVKSCIGSVGRSPLLGELVGRAVGAVLPLCGEACVHLRLSAVRLNLKHLEI</sequence>
<evidence type="ECO:0000313" key="2">
    <source>
        <dbReference type="Proteomes" id="UP001189429"/>
    </source>
</evidence>
<gene>
    <name evidence="1" type="ORF">PCOR1329_LOCUS41708</name>
</gene>
<dbReference type="Proteomes" id="UP001189429">
    <property type="component" value="Unassembled WGS sequence"/>
</dbReference>
<dbReference type="EMBL" id="CAUYUJ010015016">
    <property type="protein sequence ID" value="CAK0848869.1"/>
    <property type="molecule type" value="Genomic_DNA"/>
</dbReference>
<comment type="caution">
    <text evidence="1">The sequence shown here is derived from an EMBL/GenBank/DDBJ whole genome shotgun (WGS) entry which is preliminary data.</text>
</comment>